<accession>A2EK32</accession>
<dbReference type="EMBL" id="DS113410">
    <property type="protein sequence ID" value="EAY07016.1"/>
    <property type="molecule type" value="Genomic_DNA"/>
</dbReference>
<sequence>MPGGENEEPIFQVLQTLQNSVYFPPNVLGPILLAGKYCNSQALRRYTELILKHLVTSLNHELLSSKFGSSSSSDEVQIVPDKETDERGKILIRLLPLIDKTALGPTFCTIIECLNKIPISFAIKLNDINPYTFLSVFSTDKARQKIFQLCPPLFEKIVITIIGPFSQDLVVLDSLIFSSYLEFTQTIDKPFSERLDAVHTRLCDECASKLDDLCKDSNELYQRVFVILSDIWAKTGNPLFAALQIELSNLRSKRGLRLDTIPKTVYDFICGISIRPLNYEFTRNDYIYVEDTLFKCKILNFVSQGIINNSAANKFPADDPILTTYIQFLLPNINNDDRLDLLNYFAAFAAVIKFDIEIEYENCISDIYKTIKRVNNQVFTYTALLIAFRMNEKTLVPVRDLIVKIFQDIDLVRSKDLFTGYVIMRSLVVNDNYDRSMLIFTWCDDVIKVLLSWCIDDPEFSTLFVLFLKEIESKNSFLFADKTKQYMTEYVDIMSNLHISFNQDSPMYTPYMELTSKYL</sequence>
<dbReference type="VEuPathDB" id="TrichDB:TVAG_174860"/>
<protein>
    <submittedName>
        <fullName evidence="1">Uncharacterized protein</fullName>
    </submittedName>
</protein>
<proteinExistence type="predicted"/>
<reference evidence="1" key="2">
    <citation type="journal article" date="2007" name="Science">
        <title>Draft genome sequence of the sexually transmitted pathogen Trichomonas vaginalis.</title>
        <authorList>
            <person name="Carlton J.M."/>
            <person name="Hirt R.P."/>
            <person name="Silva J.C."/>
            <person name="Delcher A.L."/>
            <person name="Schatz M."/>
            <person name="Zhao Q."/>
            <person name="Wortman J.R."/>
            <person name="Bidwell S.L."/>
            <person name="Alsmark U.C.M."/>
            <person name="Besteiro S."/>
            <person name="Sicheritz-Ponten T."/>
            <person name="Noel C.J."/>
            <person name="Dacks J.B."/>
            <person name="Foster P.G."/>
            <person name="Simillion C."/>
            <person name="Van de Peer Y."/>
            <person name="Miranda-Saavedra D."/>
            <person name="Barton G.J."/>
            <person name="Westrop G.D."/>
            <person name="Mueller S."/>
            <person name="Dessi D."/>
            <person name="Fiori P.L."/>
            <person name="Ren Q."/>
            <person name="Paulsen I."/>
            <person name="Zhang H."/>
            <person name="Bastida-Corcuera F.D."/>
            <person name="Simoes-Barbosa A."/>
            <person name="Brown M.T."/>
            <person name="Hayes R.D."/>
            <person name="Mukherjee M."/>
            <person name="Okumura C.Y."/>
            <person name="Schneider R."/>
            <person name="Smith A.J."/>
            <person name="Vanacova S."/>
            <person name="Villalvazo M."/>
            <person name="Haas B.J."/>
            <person name="Pertea M."/>
            <person name="Feldblyum T.V."/>
            <person name="Utterback T.R."/>
            <person name="Shu C.L."/>
            <person name="Osoegawa K."/>
            <person name="de Jong P.J."/>
            <person name="Hrdy I."/>
            <person name="Horvathova L."/>
            <person name="Zubacova Z."/>
            <person name="Dolezal P."/>
            <person name="Malik S.B."/>
            <person name="Logsdon J.M. Jr."/>
            <person name="Henze K."/>
            <person name="Gupta A."/>
            <person name="Wang C.C."/>
            <person name="Dunne R.L."/>
            <person name="Upcroft J.A."/>
            <person name="Upcroft P."/>
            <person name="White O."/>
            <person name="Salzberg S.L."/>
            <person name="Tang P."/>
            <person name="Chiu C.-H."/>
            <person name="Lee Y.-S."/>
            <person name="Embley T.M."/>
            <person name="Coombs G.H."/>
            <person name="Mottram J.C."/>
            <person name="Tachezy J."/>
            <person name="Fraser-Liggett C.M."/>
            <person name="Johnson P.J."/>
        </authorList>
    </citation>
    <scope>NUCLEOTIDE SEQUENCE [LARGE SCALE GENOMIC DNA]</scope>
    <source>
        <strain evidence="1">G3</strain>
    </source>
</reference>
<dbReference type="Proteomes" id="UP000001542">
    <property type="component" value="Unassembled WGS sequence"/>
</dbReference>
<reference evidence="1" key="1">
    <citation type="submission" date="2006-10" db="EMBL/GenBank/DDBJ databases">
        <authorList>
            <person name="Amadeo P."/>
            <person name="Zhao Q."/>
            <person name="Wortman J."/>
            <person name="Fraser-Liggett C."/>
            <person name="Carlton J."/>
        </authorList>
    </citation>
    <scope>NUCLEOTIDE SEQUENCE</scope>
    <source>
        <strain evidence="1">G3</strain>
    </source>
</reference>
<dbReference type="AlphaFoldDB" id="A2EK32"/>
<evidence type="ECO:0000313" key="2">
    <source>
        <dbReference type="Proteomes" id="UP000001542"/>
    </source>
</evidence>
<dbReference type="VEuPathDB" id="TrichDB:TVAGG3_0974200"/>
<evidence type="ECO:0000313" key="1">
    <source>
        <dbReference type="EMBL" id="EAY07016.1"/>
    </source>
</evidence>
<name>A2EK32_TRIV3</name>
<keyword evidence="2" id="KW-1185">Reference proteome</keyword>
<dbReference type="InParanoid" id="A2EK32"/>
<gene>
    <name evidence="1" type="ORF">TVAG_174860</name>
</gene>
<dbReference type="RefSeq" id="XP_001319239.1">
    <property type="nucleotide sequence ID" value="XM_001319204.1"/>
</dbReference>
<organism evidence="1 2">
    <name type="scientific">Trichomonas vaginalis (strain ATCC PRA-98 / G3)</name>
    <dbReference type="NCBI Taxonomy" id="412133"/>
    <lineage>
        <taxon>Eukaryota</taxon>
        <taxon>Metamonada</taxon>
        <taxon>Parabasalia</taxon>
        <taxon>Trichomonadida</taxon>
        <taxon>Trichomonadidae</taxon>
        <taxon>Trichomonas</taxon>
    </lineage>
</organism>
<dbReference type="KEGG" id="tva:4764900"/>